<protein>
    <submittedName>
        <fullName evidence="1">Unnamed protein product</fullName>
    </submittedName>
</protein>
<reference evidence="1" key="1">
    <citation type="submission" date="2023-04" db="EMBL/GenBank/DDBJ databases">
        <title>Phytophthora fragariaefolia NBRC 109709.</title>
        <authorList>
            <person name="Ichikawa N."/>
            <person name="Sato H."/>
            <person name="Tonouchi N."/>
        </authorList>
    </citation>
    <scope>NUCLEOTIDE SEQUENCE</scope>
    <source>
        <strain evidence="1">NBRC 109709</strain>
    </source>
</reference>
<proteinExistence type="predicted"/>
<keyword evidence="2" id="KW-1185">Reference proteome</keyword>
<accession>A0A9W6XSE3</accession>
<sequence>MRQLVVLDREKVGAGVKRLQLLKDEWERKQTTTADAQNYDDGTLIEEVVSGADGYQGKRLGPWAQMLECVLQADFNLL</sequence>
<dbReference type="Proteomes" id="UP001165121">
    <property type="component" value="Unassembled WGS sequence"/>
</dbReference>
<organism evidence="1 2">
    <name type="scientific">Phytophthora fragariaefolia</name>
    <dbReference type="NCBI Taxonomy" id="1490495"/>
    <lineage>
        <taxon>Eukaryota</taxon>
        <taxon>Sar</taxon>
        <taxon>Stramenopiles</taxon>
        <taxon>Oomycota</taxon>
        <taxon>Peronosporomycetes</taxon>
        <taxon>Peronosporales</taxon>
        <taxon>Peronosporaceae</taxon>
        <taxon>Phytophthora</taxon>
    </lineage>
</organism>
<dbReference type="AlphaFoldDB" id="A0A9W6XSE3"/>
<name>A0A9W6XSE3_9STRA</name>
<gene>
    <name evidence="1" type="ORF">Pfra01_001661400</name>
</gene>
<dbReference type="EMBL" id="BSXT01001887">
    <property type="protein sequence ID" value="GMF45847.1"/>
    <property type="molecule type" value="Genomic_DNA"/>
</dbReference>
<evidence type="ECO:0000313" key="1">
    <source>
        <dbReference type="EMBL" id="GMF45847.1"/>
    </source>
</evidence>
<comment type="caution">
    <text evidence="1">The sequence shown here is derived from an EMBL/GenBank/DDBJ whole genome shotgun (WGS) entry which is preliminary data.</text>
</comment>
<evidence type="ECO:0000313" key="2">
    <source>
        <dbReference type="Proteomes" id="UP001165121"/>
    </source>
</evidence>